<keyword evidence="3" id="KW-0547">Nucleotide-binding</keyword>
<dbReference type="InterPro" id="IPR015860">
    <property type="entry name" value="ABC_transpr_TagH-like"/>
</dbReference>
<dbReference type="Pfam" id="PF14524">
    <property type="entry name" value="Wzt_C"/>
    <property type="match status" value="1"/>
</dbReference>
<dbReference type="Gene3D" id="2.70.50.60">
    <property type="entry name" value="abc- transporter (atp binding component) like domain"/>
    <property type="match status" value="1"/>
</dbReference>
<dbReference type="InterPro" id="IPR003593">
    <property type="entry name" value="AAA+_ATPase"/>
</dbReference>
<dbReference type="PANTHER" id="PTHR46743:SF2">
    <property type="entry name" value="TEICHOIC ACIDS EXPORT ATP-BINDING PROTEIN TAGH"/>
    <property type="match status" value="1"/>
</dbReference>
<dbReference type="SMART" id="SM00382">
    <property type="entry name" value="AAA"/>
    <property type="match status" value="1"/>
</dbReference>
<dbReference type="GO" id="GO:0140359">
    <property type="term" value="F:ABC-type transporter activity"/>
    <property type="evidence" value="ECO:0007669"/>
    <property type="project" value="InterPro"/>
</dbReference>
<keyword evidence="8" id="KW-1185">Reference proteome</keyword>
<dbReference type="InterPro" id="IPR029439">
    <property type="entry name" value="Wzt_C"/>
</dbReference>
<proteinExistence type="inferred from homology"/>
<dbReference type="CDD" id="cd03220">
    <property type="entry name" value="ABC_KpsT_Wzt"/>
    <property type="match status" value="1"/>
</dbReference>
<keyword evidence="4 7" id="KW-0067">ATP-binding</keyword>
<dbReference type="InterPro" id="IPR017871">
    <property type="entry name" value="ABC_transporter-like_CS"/>
</dbReference>
<dbReference type="PROSITE" id="PS50893">
    <property type="entry name" value="ABC_TRANSPORTER_2"/>
    <property type="match status" value="1"/>
</dbReference>
<feature type="domain" description="ABC transporter" evidence="6">
    <location>
        <begin position="4"/>
        <end position="243"/>
    </location>
</feature>
<evidence type="ECO:0000256" key="4">
    <source>
        <dbReference type="ARBA" id="ARBA00022840"/>
    </source>
</evidence>
<name>A0A974SG67_9BACL</name>
<keyword evidence="5" id="KW-1278">Translocase</keyword>
<dbReference type="GO" id="GO:0016020">
    <property type="term" value="C:membrane"/>
    <property type="evidence" value="ECO:0007669"/>
    <property type="project" value="InterPro"/>
</dbReference>
<protein>
    <submittedName>
        <fullName evidence="7">ABC transporter ATP-binding protein</fullName>
    </submittedName>
</protein>
<evidence type="ECO:0000256" key="1">
    <source>
        <dbReference type="ARBA" id="ARBA00005417"/>
    </source>
</evidence>
<sequence>MEIISVDNLFKTYKRYPNKWARVKEWITGKEAHKPLEVLKNINFKVNKGESVGFIGHNGAGKSTLLKILTGTTYPTSGSITVKGKIAALLELGVGFHPDFTGTQNIYMLGQIMGLNNSEIDKLLPDIIDFAEIGDYLDDPVRTYSSGMAVRLAFSTATAVRPDILIVDEALSVGDSYFQHKCFSRIRKYREEGTSLLFVSHDPSAVKNLCDRAILLDQGMAIKDGHPDEILDYYNAIIAKREAENEINQSIGHNKKLITRSGNKDISISAVKILSADKQVSAVQVGDEITLRVEMICNKEVNKPTVGFKIRDRLGNDIFGTNTYYLNEESINCDKNDKITVEFYLKANIGPGTYNITVAVHDQSDHLTKNYDWYDHAATFQVISGKENYFNGVSYLETTVNFCKG</sequence>
<dbReference type="GO" id="GO:0005524">
    <property type="term" value="F:ATP binding"/>
    <property type="evidence" value="ECO:0007669"/>
    <property type="project" value="UniProtKB-KW"/>
</dbReference>
<evidence type="ECO:0000313" key="8">
    <source>
        <dbReference type="Proteomes" id="UP000595841"/>
    </source>
</evidence>
<dbReference type="Gene3D" id="3.40.50.300">
    <property type="entry name" value="P-loop containing nucleotide triphosphate hydrolases"/>
    <property type="match status" value="1"/>
</dbReference>
<dbReference type="Pfam" id="PF00005">
    <property type="entry name" value="ABC_tran"/>
    <property type="match status" value="1"/>
</dbReference>
<dbReference type="InterPro" id="IPR027417">
    <property type="entry name" value="P-loop_NTPase"/>
</dbReference>
<evidence type="ECO:0000256" key="3">
    <source>
        <dbReference type="ARBA" id="ARBA00022741"/>
    </source>
</evidence>
<dbReference type="RefSeq" id="WP_039833600.1">
    <property type="nucleotide sequence ID" value="NZ_CP068595.1"/>
</dbReference>
<comment type="similarity">
    <text evidence="1">Belongs to the ABC transporter superfamily.</text>
</comment>
<evidence type="ECO:0000256" key="5">
    <source>
        <dbReference type="ARBA" id="ARBA00022967"/>
    </source>
</evidence>
<gene>
    <name evidence="7" type="ORF">JI735_05770</name>
</gene>
<evidence type="ECO:0000256" key="2">
    <source>
        <dbReference type="ARBA" id="ARBA00022448"/>
    </source>
</evidence>
<organism evidence="7 8">
    <name type="scientific">Paenibacillus sonchi</name>
    <dbReference type="NCBI Taxonomy" id="373687"/>
    <lineage>
        <taxon>Bacteria</taxon>
        <taxon>Bacillati</taxon>
        <taxon>Bacillota</taxon>
        <taxon>Bacilli</taxon>
        <taxon>Bacillales</taxon>
        <taxon>Paenibacillaceae</taxon>
        <taxon>Paenibacillus</taxon>
        <taxon>Paenibacillus sonchi group</taxon>
    </lineage>
</organism>
<accession>A0A974SG67</accession>
<dbReference type="AlphaFoldDB" id="A0A974SG67"/>
<dbReference type="InterPro" id="IPR003439">
    <property type="entry name" value="ABC_transporter-like_ATP-bd"/>
</dbReference>
<dbReference type="KEGG" id="pson:JI735_05770"/>
<evidence type="ECO:0000259" key="6">
    <source>
        <dbReference type="PROSITE" id="PS50893"/>
    </source>
</evidence>
<keyword evidence="2" id="KW-0813">Transport</keyword>
<dbReference type="PANTHER" id="PTHR46743">
    <property type="entry name" value="TEICHOIC ACIDS EXPORT ATP-BINDING PROTEIN TAGH"/>
    <property type="match status" value="1"/>
</dbReference>
<dbReference type="EMBL" id="CP068595">
    <property type="protein sequence ID" value="QQZ64031.1"/>
    <property type="molecule type" value="Genomic_DNA"/>
</dbReference>
<dbReference type="InterPro" id="IPR050683">
    <property type="entry name" value="Bact_Polysacc_Export_ATP-bd"/>
</dbReference>
<dbReference type="GO" id="GO:0016887">
    <property type="term" value="F:ATP hydrolysis activity"/>
    <property type="evidence" value="ECO:0007669"/>
    <property type="project" value="InterPro"/>
</dbReference>
<evidence type="ECO:0000313" key="7">
    <source>
        <dbReference type="EMBL" id="QQZ64031.1"/>
    </source>
</evidence>
<dbReference type="SUPFAM" id="SSF52540">
    <property type="entry name" value="P-loop containing nucleoside triphosphate hydrolases"/>
    <property type="match status" value="1"/>
</dbReference>
<dbReference type="Proteomes" id="UP000595841">
    <property type="component" value="Chromosome"/>
</dbReference>
<dbReference type="CDD" id="cd10147">
    <property type="entry name" value="Wzt_C-like"/>
    <property type="match status" value="1"/>
</dbReference>
<reference evidence="7 8" key="1">
    <citation type="submission" date="2021-01" db="EMBL/GenBank/DDBJ databases">
        <title>Whole genome sequence of Paenibacillus sonchi LMG 24727 for comparative genomics.</title>
        <authorList>
            <person name="Lee G."/>
            <person name="Kim M.-J."/>
            <person name="Lim K."/>
            <person name="Shin J.-H."/>
        </authorList>
    </citation>
    <scope>NUCLEOTIDE SEQUENCE [LARGE SCALE GENOMIC DNA]</scope>
    <source>
        <strain evidence="7 8">LMG 24727</strain>
    </source>
</reference>
<dbReference type="PROSITE" id="PS00211">
    <property type="entry name" value="ABC_TRANSPORTER_1"/>
    <property type="match status" value="1"/>
</dbReference>